<dbReference type="PANTHER" id="PTHR34297:SF3">
    <property type="entry name" value="ALKALINE SHOCK PROTEIN 23"/>
    <property type="match status" value="1"/>
</dbReference>
<name>A0ABP6BB61_9ACTN</name>
<dbReference type="EMBL" id="BAAATM010000019">
    <property type="protein sequence ID" value="GAA2553594.1"/>
    <property type="molecule type" value="Genomic_DNA"/>
</dbReference>
<dbReference type="Proteomes" id="UP001501095">
    <property type="component" value="Unassembled WGS sequence"/>
</dbReference>
<evidence type="ECO:0000313" key="4">
    <source>
        <dbReference type="Proteomes" id="UP001501095"/>
    </source>
</evidence>
<evidence type="ECO:0000256" key="1">
    <source>
        <dbReference type="ARBA" id="ARBA00005721"/>
    </source>
</evidence>
<dbReference type="RefSeq" id="WP_344542675.1">
    <property type="nucleotide sequence ID" value="NZ_BAAATM010000019.1"/>
</dbReference>
<evidence type="ECO:0000256" key="2">
    <source>
        <dbReference type="SAM" id="MobiDB-lite"/>
    </source>
</evidence>
<sequence>MTDMTENRGGESETAAARRSPLTKRGGGDPGSRGRTTIADGVVEKIAGMAARDVDGVHAMGSGLSRTFGAVRDRVPGGQKAGVTRGVKAEVGEVQAALDLEIVVDYGVSIADVARDVRENVITAVERMTGLEVVEVNIAVSDVKLPDEEEEEPERRIQ</sequence>
<proteinExistence type="inferred from homology"/>
<feature type="region of interest" description="Disordered" evidence="2">
    <location>
        <begin position="1"/>
        <end position="36"/>
    </location>
</feature>
<feature type="compositionally biased region" description="Basic and acidic residues" evidence="2">
    <location>
        <begin position="1"/>
        <end position="11"/>
    </location>
</feature>
<evidence type="ECO:0000313" key="3">
    <source>
        <dbReference type="EMBL" id="GAA2553594.1"/>
    </source>
</evidence>
<organism evidence="3 4">
    <name type="scientific">Streptomyces levis</name>
    <dbReference type="NCBI Taxonomy" id="285566"/>
    <lineage>
        <taxon>Bacteria</taxon>
        <taxon>Bacillati</taxon>
        <taxon>Actinomycetota</taxon>
        <taxon>Actinomycetes</taxon>
        <taxon>Kitasatosporales</taxon>
        <taxon>Streptomycetaceae</taxon>
        <taxon>Streptomyces</taxon>
    </lineage>
</organism>
<keyword evidence="4" id="KW-1185">Reference proteome</keyword>
<dbReference type="InterPro" id="IPR005531">
    <property type="entry name" value="Asp23"/>
</dbReference>
<accession>A0ABP6BB61</accession>
<dbReference type="PANTHER" id="PTHR34297">
    <property type="entry name" value="HYPOTHETICAL CYTOSOLIC PROTEIN-RELATED"/>
    <property type="match status" value="1"/>
</dbReference>
<protein>
    <submittedName>
        <fullName evidence="3">Asp23/Gls24 family envelope stress response protein</fullName>
    </submittedName>
</protein>
<comment type="caution">
    <text evidence="3">The sequence shown here is derived from an EMBL/GenBank/DDBJ whole genome shotgun (WGS) entry which is preliminary data.</text>
</comment>
<dbReference type="Pfam" id="PF03780">
    <property type="entry name" value="Asp23"/>
    <property type="match status" value="1"/>
</dbReference>
<comment type="similarity">
    <text evidence="1">Belongs to the asp23 family.</text>
</comment>
<reference evidence="4" key="1">
    <citation type="journal article" date="2019" name="Int. J. Syst. Evol. Microbiol.">
        <title>The Global Catalogue of Microorganisms (GCM) 10K type strain sequencing project: providing services to taxonomists for standard genome sequencing and annotation.</title>
        <authorList>
            <consortium name="The Broad Institute Genomics Platform"/>
            <consortium name="The Broad Institute Genome Sequencing Center for Infectious Disease"/>
            <person name="Wu L."/>
            <person name="Ma J."/>
        </authorList>
    </citation>
    <scope>NUCLEOTIDE SEQUENCE [LARGE SCALE GENOMIC DNA]</scope>
    <source>
        <strain evidence="4">JCM 6924</strain>
    </source>
</reference>
<gene>
    <name evidence="3" type="ORF">GCM10010423_63180</name>
</gene>